<gene>
    <name evidence="2" type="ORF">N8I77_010861</name>
</gene>
<dbReference type="EMBL" id="JAUJFL010000006">
    <property type="protein sequence ID" value="KAK2601407.1"/>
    <property type="molecule type" value="Genomic_DNA"/>
</dbReference>
<protein>
    <submittedName>
        <fullName evidence="2">Uncharacterized protein</fullName>
    </submittedName>
</protein>
<comment type="caution">
    <text evidence="2">The sequence shown here is derived from an EMBL/GenBank/DDBJ whole genome shotgun (WGS) entry which is preliminary data.</text>
</comment>
<reference evidence="2" key="1">
    <citation type="submission" date="2023-06" db="EMBL/GenBank/DDBJ databases">
        <authorList>
            <person name="Noh H."/>
        </authorList>
    </citation>
    <scope>NUCLEOTIDE SEQUENCE</scope>
    <source>
        <strain evidence="2">DUCC20226</strain>
    </source>
</reference>
<evidence type="ECO:0000313" key="3">
    <source>
        <dbReference type="Proteomes" id="UP001265746"/>
    </source>
</evidence>
<feature type="chain" id="PRO_5042137318" evidence="1">
    <location>
        <begin position="19"/>
        <end position="150"/>
    </location>
</feature>
<keyword evidence="3" id="KW-1185">Reference proteome</keyword>
<feature type="signal peptide" evidence="1">
    <location>
        <begin position="1"/>
        <end position="18"/>
    </location>
</feature>
<organism evidence="2 3">
    <name type="scientific">Phomopsis amygdali</name>
    <name type="common">Fusicoccum amygdali</name>
    <dbReference type="NCBI Taxonomy" id="1214568"/>
    <lineage>
        <taxon>Eukaryota</taxon>
        <taxon>Fungi</taxon>
        <taxon>Dikarya</taxon>
        <taxon>Ascomycota</taxon>
        <taxon>Pezizomycotina</taxon>
        <taxon>Sordariomycetes</taxon>
        <taxon>Sordariomycetidae</taxon>
        <taxon>Diaporthales</taxon>
        <taxon>Diaporthaceae</taxon>
        <taxon>Diaporthe</taxon>
    </lineage>
</organism>
<accession>A0AAD9VZU6</accession>
<keyword evidence="1" id="KW-0732">Signal</keyword>
<proteinExistence type="predicted"/>
<evidence type="ECO:0000256" key="1">
    <source>
        <dbReference type="SAM" id="SignalP"/>
    </source>
</evidence>
<name>A0AAD9VZU6_PHOAM</name>
<dbReference type="AlphaFoldDB" id="A0AAD9VZU6"/>
<evidence type="ECO:0000313" key="2">
    <source>
        <dbReference type="EMBL" id="KAK2601407.1"/>
    </source>
</evidence>
<dbReference type="Proteomes" id="UP001265746">
    <property type="component" value="Unassembled WGS sequence"/>
</dbReference>
<sequence>MQFATTPLMLGLLCTVHAFRSLSRRSMSDDTPPASSEFSLAMKVNGTYASLNAIYLEKKGILLQAQNMSDYPGTPTYLNSTESDDPSDHFPDSLVLNLTNTPDIPAPPGVYGVAVASLGDAHGAWAFVSAIQDEQEFDFLVTDGMSLQLL</sequence>